<dbReference type="RefSeq" id="XP_073388296.1">
    <property type="nucleotide sequence ID" value="XM_073532195.1"/>
</dbReference>
<dbReference type="GeneID" id="112289929"/>
<feature type="domain" description="T-SNARE coiled-coil homology" evidence="5">
    <location>
        <begin position="169"/>
        <end position="231"/>
    </location>
</feature>
<dbReference type="GO" id="GO:0006906">
    <property type="term" value="P:vesicle fusion"/>
    <property type="evidence" value="ECO:0000318"/>
    <property type="project" value="GO_Central"/>
</dbReference>
<evidence type="ECO:0000256" key="4">
    <source>
        <dbReference type="SAM" id="Phobius"/>
    </source>
</evidence>
<dbReference type="GO" id="GO:0012505">
    <property type="term" value="C:endomembrane system"/>
    <property type="evidence" value="ECO:0000318"/>
    <property type="project" value="GO_Central"/>
</dbReference>
<keyword evidence="2" id="KW-0813">Transport</keyword>
<accession>A9S044</accession>
<dbReference type="SMART" id="SM00397">
    <property type="entry name" value="t_SNARE"/>
    <property type="match status" value="1"/>
</dbReference>
<dbReference type="SMART" id="SM00503">
    <property type="entry name" value="SynN"/>
    <property type="match status" value="1"/>
</dbReference>
<evidence type="ECO:0000259" key="5">
    <source>
        <dbReference type="PROSITE" id="PS50192"/>
    </source>
</evidence>
<dbReference type="Pfam" id="PF05739">
    <property type="entry name" value="SNARE"/>
    <property type="match status" value="1"/>
</dbReference>
<evidence type="ECO:0000256" key="2">
    <source>
        <dbReference type="ARBA" id="ARBA00022927"/>
    </source>
</evidence>
<dbReference type="Gramene" id="Pp3c1_6470V3.1">
    <property type="protein sequence ID" value="PAC:32967025.CDS.1"/>
    <property type="gene ID" value="Pp3c1_6470"/>
</dbReference>
<dbReference type="Gramene" id="Pp3c1_6470V3.2">
    <property type="protein sequence ID" value="PAC:32967026.CDS.1"/>
    <property type="gene ID" value="Pp3c1_6470"/>
</dbReference>
<dbReference type="CDD" id="cd15840">
    <property type="entry name" value="SNARE_Qa"/>
    <property type="match status" value="1"/>
</dbReference>
<dbReference type="eggNOG" id="KOG0811">
    <property type="taxonomic scope" value="Eukaryota"/>
</dbReference>
<dbReference type="FunFam" id="1.20.58.70:FF:000079">
    <property type="entry name" value="Qa-SNARE, SYP2/Pep12p/Syntaxin 7-type"/>
    <property type="match status" value="1"/>
</dbReference>
<dbReference type="GO" id="GO:0000149">
    <property type="term" value="F:SNARE binding"/>
    <property type="evidence" value="ECO:0000318"/>
    <property type="project" value="GO_Central"/>
</dbReference>
<keyword evidence="4" id="KW-0472">Membrane</keyword>
<dbReference type="EnsemblPlants" id="Pp3c1_6470V3.3">
    <property type="protein sequence ID" value="PAC:32967027.CDS.1"/>
    <property type="gene ID" value="Pp3c1_6470"/>
</dbReference>
<name>A9S044_PHYPA</name>
<dbReference type="GO" id="GO:0005484">
    <property type="term" value="F:SNAP receptor activity"/>
    <property type="evidence" value="ECO:0000318"/>
    <property type="project" value="GO_Central"/>
</dbReference>
<dbReference type="OrthoDB" id="364348at2759"/>
<comment type="similarity">
    <text evidence="1 3">Belongs to the syntaxin family.</text>
</comment>
<dbReference type="FunFam" id="1.20.5.110:FF:000035">
    <property type="entry name" value="Syntaxin-22 like"/>
    <property type="match status" value="1"/>
</dbReference>
<sequence length="262" mass="29158">MSFEDFETGRNAGSRRQDHSDTVAAGIFRINTNVATYKRLVNTLGTPRDDHGLREKIHATEQKISKLVEETVAKLKEENETDHLFSASTSKKIRDAKLAKDFQAVLLEFQGAQKAAQSRQRKYGPVLPPASSSVELDSIRGKSDDNVPLLRQSQQLNIQANESEVIFNTVVIEEREQGIQEIQQQIGEVSEIFKDLAQIVSNQGHLIDDIEANIESAASSTVQANIHLTRAAKSHKSSEYWKCVILAIIGTVLFAFLIILFA</sequence>
<dbReference type="Gene3D" id="1.20.5.110">
    <property type="match status" value="1"/>
</dbReference>
<dbReference type="InterPro" id="IPR000727">
    <property type="entry name" value="T_SNARE_dom"/>
</dbReference>
<dbReference type="InterPro" id="IPR010989">
    <property type="entry name" value="SNARE"/>
</dbReference>
<reference evidence="6 8" key="1">
    <citation type="journal article" date="2008" name="Science">
        <title>The Physcomitrella genome reveals evolutionary insights into the conquest of land by plants.</title>
        <authorList>
            <person name="Rensing S."/>
            <person name="Lang D."/>
            <person name="Zimmer A."/>
            <person name="Terry A."/>
            <person name="Salamov A."/>
            <person name="Shapiro H."/>
            <person name="Nishiyama T."/>
            <person name="Perroud P.-F."/>
            <person name="Lindquist E."/>
            <person name="Kamisugi Y."/>
            <person name="Tanahashi T."/>
            <person name="Sakakibara K."/>
            <person name="Fujita T."/>
            <person name="Oishi K."/>
            <person name="Shin-I T."/>
            <person name="Kuroki Y."/>
            <person name="Toyoda A."/>
            <person name="Suzuki Y."/>
            <person name="Hashimoto A."/>
            <person name="Yamaguchi K."/>
            <person name="Sugano A."/>
            <person name="Kohara Y."/>
            <person name="Fujiyama A."/>
            <person name="Anterola A."/>
            <person name="Aoki S."/>
            <person name="Ashton N."/>
            <person name="Barbazuk W.B."/>
            <person name="Barker E."/>
            <person name="Bennetzen J."/>
            <person name="Bezanilla M."/>
            <person name="Blankenship R."/>
            <person name="Cho S.H."/>
            <person name="Dutcher S."/>
            <person name="Estelle M."/>
            <person name="Fawcett J.A."/>
            <person name="Gundlach H."/>
            <person name="Hanada K."/>
            <person name="Heyl A."/>
            <person name="Hicks K.A."/>
            <person name="Hugh J."/>
            <person name="Lohr M."/>
            <person name="Mayer K."/>
            <person name="Melkozernov A."/>
            <person name="Murata T."/>
            <person name="Nelson D."/>
            <person name="Pils B."/>
            <person name="Prigge M."/>
            <person name="Reiss B."/>
            <person name="Renner T."/>
            <person name="Rombauts S."/>
            <person name="Rushton P."/>
            <person name="Sanderfoot A."/>
            <person name="Schween G."/>
            <person name="Shiu S.-H."/>
            <person name="Stueber K."/>
            <person name="Theodoulou F.L."/>
            <person name="Tu H."/>
            <person name="Van de Peer Y."/>
            <person name="Verrier P.J."/>
            <person name="Waters E."/>
            <person name="Wood A."/>
            <person name="Yang L."/>
            <person name="Cove D."/>
            <person name="Cuming A."/>
            <person name="Hasebe M."/>
            <person name="Lucas S."/>
            <person name="Mishler D.B."/>
            <person name="Reski R."/>
            <person name="Grigoriev I."/>
            <person name="Quatrano R.S."/>
            <person name="Boore J.L."/>
        </authorList>
    </citation>
    <scope>NUCLEOTIDE SEQUENCE [LARGE SCALE GENOMIC DNA]</scope>
    <source>
        <strain evidence="7 8">cv. Gransden 2004</strain>
    </source>
</reference>
<protein>
    <recommendedName>
        <fullName evidence="5">t-SNARE coiled-coil homology domain-containing protein</fullName>
    </recommendedName>
</protein>
<organism evidence="6">
    <name type="scientific">Physcomitrium patens</name>
    <name type="common">Spreading-leaved earth moss</name>
    <name type="synonym">Physcomitrella patens</name>
    <dbReference type="NCBI Taxonomy" id="3218"/>
    <lineage>
        <taxon>Eukaryota</taxon>
        <taxon>Viridiplantae</taxon>
        <taxon>Streptophyta</taxon>
        <taxon>Embryophyta</taxon>
        <taxon>Bryophyta</taxon>
        <taxon>Bryophytina</taxon>
        <taxon>Bryopsida</taxon>
        <taxon>Funariidae</taxon>
        <taxon>Funariales</taxon>
        <taxon>Funariaceae</taxon>
        <taxon>Physcomitrium</taxon>
    </lineage>
</organism>
<dbReference type="Gene3D" id="1.20.58.70">
    <property type="match status" value="1"/>
</dbReference>
<evidence type="ECO:0000256" key="3">
    <source>
        <dbReference type="RuleBase" id="RU003858"/>
    </source>
</evidence>
<dbReference type="InterPro" id="IPR045242">
    <property type="entry name" value="Syntaxin"/>
</dbReference>
<dbReference type="PANTHER" id="PTHR19957">
    <property type="entry name" value="SYNTAXIN"/>
    <property type="match status" value="1"/>
</dbReference>
<dbReference type="EMBL" id="ABEU02000001">
    <property type="protein sequence ID" value="PNR61853.1"/>
    <property type="molecule type" value="Genomic_DNA"/>
</dbReference>
<dbReference type="GO" id="GO:0048278">
    <property type="term" value="P:vesicle docking"/>
    <property type="evidence" value="ECO:0000318"/>
    <property type="project" value="GO_Central"/>
</dbReference>
<keyword evidence="4" id="KW-0812">Transmembrane</keyword>
<evidence type="ECO:0000313" key="8">
    <source>
        <dbReference type="Proteomes" id="UP000006727"/>
    </source>
</evidence>
<reference evidence="7" key="3">
    <citation type="submission" date="2020-12" db="UniProtKB">
        <authorList>
            <consortium name="EnsemblPlants"/>
        </authorList>
    </citation>
    <scope>IDENTIFICATION</scope>
</reference>
<evidence type="ECO:0000313" key="6">
    <source>
        <dbReference type="EMBL" id="PNR61853.1"/>
    </source>
</evidence>
<dbReference type="InterPro" id="IPR006011">
    <property type="entry name" value="Syntaxin_N"/>
</dbReference>
<dbReference type="EnsemblPlants" id="Pp3c1_6470V3.2">
    <property type="protein sequence ID" value="PAC:32967026.CDS.1"/>
    <property type="gene ID" value="Pp3c1_6470"/>
</dbReference>
<gene>
    <name evidence="7" type="primary">LOC112289929</name>
    <name evidence="6" type="ORF">PHYPA_000277</name>
</gene>
<dbReference type="Proteomes" id="UP000006727">
    <property type="component" value="Chromosome 1"/>
</dbReference>
<reference evidence="6 8" key="2">
    <citation type="journal article" date="2018" name="Plant J.">
        <title>The Physcomitrella patens chromosome-scale assembly reveals moss genome structure and evolution.</title>
        <authorList>
            <person name="Lang D."/>
            <person name="Ullrich K.K."/>
            <person name="Murat F."/>
            <person name="Fuchs J."/>
            <person name="Jenkins J."/>
            <person name="Haas F.B."/>
            <person name="Piednoel M."/>
            <person name="Gundlach H."/>
            <person name="Van Bel M."/>
            <person name="Meyberg R."/>
            <person name="Vives C."/>
            <person name="Morata J."/>
            <person name="Symeonidi A."/>
            <person name="Hiss M."/>
            <person name="Muchero W."/>
            <person name="Kamisugi Y."/>
            <person name="Saleh O."/>
            <person name="Blanc G."/>
            <person name="Decker E.L."/>
            <person name="van Gessel N."/>
            <person name="Grimwood J."/>
            <person name="Hayes R.D."/>
            <person name="Graham S.W."/>
            <person name="Gunter L.E."/>
            <person name="McDaniel S.F."/>
            <person name="Hoernstein S.N.W."/>
            <person name="Larsson A."/>
            <person name="Li F.W."/>
            <person name="Perroud P.F."/>
            <person name="Phillips J."/>
            <person name="Ranjan P."/>
            <person name="Rokshar D.S."/>
            <person name="Rothfels C.J."/>
            <person name="Schneider L."/>
            <person name="Shu S."/>
            <person name="Stevenson D.W."/>
            <person name="Thummler F."/>
            <person name="Tillich M."/>
            <person name="Villarreal Aguilar J.C."/>
            <person name="Widiez T."/>
            <person name="Wong G.K."/>
            <person name="Wymore A."/>
            <person name="Zhang Y."/>
            <person name="Zimmer A.D."/>
            <person name="Quatrano R.S."/>
            <person name="Mayer K.F.X."/>
            <person name="Goodstein D."/>
            <person name="Casacuberta J.M."/>
            <person name="Vandepoele K."/>
            <person name="Reski R."/>
            <person name="Cuming A.C."/>
            <person name="Tuskan G.A."/>
            <person name="Maumus F."/>
            <person name="Salse J."/>
            <person name="Schmutz J."/>
            <person name="Rensing S.A."/>
        </authorList>
    </citation>
    <scope>NUCLEOTIDE SEQUENCE [LARGE SCALE GENOMIC DNA]</scope>
    <source>
        <strain evidence="7 8">cv. Gransden 2004</strain>
    </source>
</reference>
<keyword evidence="4" id="KW-1133">Transmembrane helix</keyword>
<keyword evidence="2" id="KW-0653">Protein transport</keyword>
<dbReference type="SUPFAM" id="SSF47661">
    <property type="entry name" value="t-snare proteins"/>
    <property type="match status" value="1"/>
</dbReference>
<dbReference type="PROSITE" id="PS50192">
    <property type="entry name" value="T_SNARE"/>
    <property type="match status" value="1"/>
</dbReference>
<keyword evidence="8" id="KW-1185">Reference proteome</keyword>
<dbReference type="GO" id="GO:0006886">
    <property type="term" value="P:intracellular protein transport"/>
    <property type="evidence" value="ECO:0000318"/>
    <property type="project" value="GO_Central"/>
</dbReference>
<dbReference type="PaxDb" id="3218-PP1S38_388V6.1"/>
<dbReference type="EnsemblPlants" id="Pp3c1_6470V3.1">
    <property type="protein sequence ID" value="PAC:32967025.CDS.1"/>
    <property type="gene ID" value="Pp3c1_6470"/>
</dbReference>
<dbReference type="GO" id="GO:0031201">
    <property type="term" value="C:SNARE complex"/>
    <property type="evidence" value="ECO:0000318"/>
    <property type="project" value="GO_Central"/>
</dbReference>
<dbReference type="InterPro" id="IPR006012">
    <property type="entry name" value="Syntaxin/epimorphin_CS"/>
</dbReference>
<dbReference type="Gramene" id="Pp3c1_6470V3.3">
    <property type="protein sequence ID" value="PAC:32967027.CDS.1"/>
    <property type="gene ID" value="Pp3c1_6470"/>
</dbReference>
<dbReference type="PROSITE" id="PS00914">
    <property type="entry name" value="SYNTAXIN"/>
    <property type="match status" value="1"/>
</dbReference>
<evidence type="ECO:0000313" key="7">
    <source>
        <dbReference type="EnsemblPlants" id="PAC:32967025.CDS.1"/>
    </source>
</evidence>
<evidence type="ECO:0000256" key="1">
    <source>
        <dbReference type="ARBA" id="ARBA00009063"/>
    </source>
</evidence>
<dbReference type="AlphaFoldDB" id="A9S044"/>
<feature type="transmembrane region" description="Helical" evidence="4">
    <location>
        <begin position="240"/>
        <end position="261"/>
    </location>
</feature>
<dbReference type="STRING" id="3218.A9S044"/>
<proteinExistence type="inferred from homology"/>
<dbReference type="HOGENOM" id="CLU_059257_3_0_1"/>
<dbReference type="PANTHER" id="PTHR19957:SF38">
    <property type="entry name" value="LD27581P"/>
    <property type="match status" value="1"/>
</dbReference>
<dbReference type="Pfam" id="PF14523">
    <property type="entry name" value="Syntaxin_2"/>
    <property type="match status" value="1"/>
</dbReference>